<keyword evidence="2" id="KW-1185">Reference proteome</keyword>
<name>A0A9Q1K1D9_9CARY</name>
<organism evidence="1 2">
    <name type="scientific">Carnegiea gigantea</name>
    <dbReference type="NCBI Taxonomy" id="171969"/>
    <lineage>
        <taxon>Eukaryota</taxon>
        <taxon>Viridiplantae</taxon>
        <taxon>Streptophyta</taxon>
        <taxon>Embryophyta</taxon>
        <taxon>Tracheophyta</taxon>
        <taxon>Spermatophyta</taxon>
        <taxon>Magnoliopsida</taxon>
        <taxon>eudicotyledons</taxon>
        <taxon>Gunneridae</taxon>
        <taxon>Pentapetalae</taxon>
        <taxon>Caryophyllales</taxon>
        <taxon>Cactineae</taxon>
        <taxon>Cactaceae</taxon>
        <taxon>Cactoideae</taxon>
        <taxon>Echinocereeae</taxon>
        <taxon>Carnegiea</taxon>
    </lineage>
</organism>
<protein>
    <submittedName>
        <fullName evidence="1">Uncharacterized protein</fullName>
    </submittedName>
</protein>
<dbReference type="Proteomes" id="UP001153076">
    <property type="component" value="Unassembled WGS sequence"/>
</dbReference>
<proteinExistence type="predicted"/>
<sequence>MQKENHQKEINQRKRNVQNKAAFAVTLGRATSGSQCPTCKHYGKMSHEEQQCYEIIGYPAGWVHGEADVAMTGDKEHETVVGVLVEDADKQGPTQSILQRSPDVAWLKSRLHRDREGLSDYEPLLLSFLNCPRVLSVFGYCDMWSSDMMFTTVVIYAILEVLKNLQRSLKQLTKGKRVDIH</sequence>
<gene>
    <name evidence="1" type="ORF">Cgig2_002204</name>
</gene>
<evidence type="ECO:0000313" key="1">
    <source>
        <dbReference type="EMBL" id="KAJ8434658.1"/>
    </source>
</evidence>
<reference evidence="1" key="1">
    <citation type="submission" date="2022-04" db="EMBL/GenBank/DDBJ databases">
        <title>Carnegiea gigantea Genome sequencing and assembly v2.</title>
        <authorList>
            <person name="Copetti D."/>
            <person name="Sanderson M.J."/>
            <person name="Burquez A."/>
            <person name="Wojciechowski M.F."/>
        </authorList>
    </citation>
    <scope>NUCLEOTIDE SEQUENCE</scope>
    <source>
        <strain evidence="1">SGP5-SGP5p</strain>
        <tissue evidence="1">Aerial part</tissue>
    </source>
</reference>
<comment type="caution">
    <text evidence="1">The sequence shown here is derived from an EMBL/GenBank/DDBJ whole genome shotgun (WGS) entry which is preliminary data.</text>
</comment>
<dbReference type="AlphaFoldDB" id="A0A9Q1K1D9"/>
<accession>A0A9Q1K1D9</accession>
<dbReference type="EMBL" id="JAKOGI010000460">
    <property type="protein sequence ID" value="KAJ8434658.1"/>
    <property type="molecule type" value="Genomic_DNA"/>
</dbReference>
<evidence type="ECO:0000313" key="2">
    <source>
        <dbReference type="Proteomes" id="UP001153076"/>
    </source>
</evidence>